<accession>A0A0P1AGR6</accession>
<dbReference type="GeneID" id="59053084"/>
<reference evidence="2" key="1">
    <citation type="submission" date="2014-09" db="EMBL/GenBank/DDBJ databases">
        <authorList>
            <person name="Sharma Rahul"/>
            <person name="Thines Marco"/>
        </authorList>
    </citation>
    <scope>NUCLEOTIDE SEQUENCE [LARGE SCALE GENOMIC DNA]</scope>
</reference>
<proteinExistence type="predicted"/>
<sequence>MATIRIEKFAATNSGGIPANTMIDHDVKESECALLRNNYQYTIDINAEVARRILNLSMTQNMFCKAYNPDALWVYLKYACLSKPKYHPTLTVCTINVDGLLHQLLI</sequence>
<protein>
    <submittedName>
        <fullName evidence="1">Uncharacterized protein</fullName>
    </submittedName>
</protein>
<dbReference type="EMBL" id="CCYD01000442">
    <property type="protein sequence ID" value="CEG39871.1"/>
    <property type="molecule type" value="Genomic_DNA"/>
</dbReference>
<dbReference type="RefSeq" id="XP_036263122.1">
    <property type="nucleotide sequence ID" value="XM_036407416.1"/>
</dbReference>
<dbReference type="AlphaFoldDB" id="A0A0P1AGR6"/>
<keyword evidence="2" id="KW-1185">Reference proteome</keyword>
<evidence type="ECO:0000313" key="2">
    <source>
        <dbReference type="Proteomes" id="UP000054928"/>
    </source>
</evidence>
<organism evidence="1 2">
    <name type="scientific">Plasmopara halstedii</name>
    <name type="common">Downy mildew of sunflower</name>
    <dbReference type="NCBI Taxonomy" id="4781"/>
    <lineage>
        <taxon>Eukaryota</taxon>
        <taxon>Sar</taxon>
        <taxon>Stramenopiles</taxon>
        <taxon>Oomycota</taxon>
        <taxon>Peronosporomycetes</taxon>
        <taxon>Peronosporales</taxon>
        <taxon>Peronosporaceae</taxon>
        <taxon>Plasmopara</taxon>
    </lineage>
</organism>
<dbReference type="Proteomes" id="UP000054928">
    <property type="component" value="Unassembled WGS sequence"/>
</dbReference>
<evidence type="ECO:0000313" key="1">
    <source>
        <dbReference type="EMBL" id="CEG39871.1"/>
    </source>
</evidence>
<name>A0A0P1AGR6_PLAHL</name>